<sequence>MFINSLPTLFTFTDFISPIETILILVALLLLVHVSTREALYDRAWPAAATPYQALLNIWLGQAPLWKAFWPFFIFVNGVFLYIDYRIMNVTFTIASWKTVHGMLFIPVIWWIVSVWRCAKYTRYRFANTLAKTMTLYFLFDCFLRFVISAYYPNSFFDCRLLVMEYGDCF</sequence>
<feature type="transmembrane region" description="Helical" evidence="1">
    <location>
        <begin position="15"/>
        <end position="34"/>
    </location>
</feature>
<dbReference type="STRING" id="675511.GCA_000341735_03269"/>
<dbReference type="OrthoDB" id="5571302at2"/>
<dbReference type="EMBL" id="CP035467">
    <property type="protein sequence ID" value="QCW84398.1"/>
    <property type="molecule type" value="Genomic_DNA"/>
</dbReference>
<dbReference type="KEGG" id="mbur:EQU24_20795"/>
<proteinExistence type="predicted"/>
<reference evidence="3" key="1">
    <citation type="journal article" date="2019" name="J. Bacteriol.">
        <title>A Mutagenic Screen Identifies a TonB-Dependent Receptor Required for the Lanthanide Metal Switch in the Type I Methanotroph 'Methylotuvimicrobium buryatense' 5GB1C.</title>
        <authorList>
            <person name="Groom J.D."/>
            <person name="Ford S.M."/>
            <person name="Pesesky M.W."/>
            <person name="Lidstrom M.E."/>
        </authorList>
    </citation>
    <scope>NUCLEOTIDE SEQUENCE [LARGE SCALE GENOMIC DNA]</scope>
    <source>
        <strain evidence="3">5GB1C</strain>
    </source>
</reference>
<keyword evidence="1" id="KW-0472">Membrane</keyword>
<evidence type="ECO:0000256" key="1">
    <source>
        <dbReference type="SAM" id="Phobius"/>
    </source>
</evidence>
<organism evidence="2 3">
    <name type="scientific">Methylotuvimicrobium buryatense</name>
    <name type="common">Methylomicrobium buryatense</name>
    <dbReference type="NCBI Taxonomy" id="95641"/>
    <lineage>
        <taxon>Bacteria</taxon>
        <taxon>Pseudomonadati</taxon>
        <taxon>Pseudomonadota</taxon>
        <taxon>Gammaproteobacteria</taxon>
        <taxon>Methylococcales</taxon>
        <taxon>Methylococcaceae</taxon>
        <taxon>Methylotuvimicrobium</taxon>
    </lineage>
</organism>
<feature type="transmembrane region" description="Helical" evidence="1">
    <location>
        <begin position="95"/>
        <end position="113"/>
    </location>
</feature>
<name>A0A4P9USA2_METBY</name>
<keyword evidence="3" id="KW-1185">Reference proteome</keyword>
<keyword evidence="1" id="KW-1133">Transmembrane helix</keyword>
<keyword evidence="1" id="KW-0812">Transmembrane</keyword>
<accession>A0A4P9USA2</accession>
<dbReference type="RefSeq" id="WP_017841713.1">
    <property type="nucleotide sequence ID" value="NZ_CP035467.1"/>
</dbReference>
<feature type="transmembrane region" description="Helical" evidence="1">
    <location>
        <begin position="65"/>
        <end position="83"/>
    </location>
</feature>
<evidence type="ECO:0000313" key="2">
    <source>
        <dbReference type="EMBL" id="QCW84398.1"/>
    </source>
</evidence>
<dbReference type="Proteomes" id="UP000305881">
    <property type="component" value="Chromosome"/>
</dbReference>
<evidence type="ECO:0000313" key="3">
    <source>
        <dbReference type="Proteomes" id="UP000305881"/>
    </source>
</evidence>
<dbReference type="AlphaFoldDB" id="A0A4P9USA2"/>
<feature type="transmembrane region" description="Helical" evidence="1">
    <location>
        <begin position="134"/>
        <end position="152"/>
    </location>
</feature>
<gene>
    <name evidence="2" type="ORF">EQU24_20795</name>
</gene>
<protein>
    <submittedName>
        <fullName evidence="2">Uncharacterized protein</fullName>
    </submittedName>
</protein>